<dbReference type="PROSITE" id="PS00184">
    <property type="entry name" value="GARS"/>
    <property type="match status" value="1"/>
</dbReference>
<dbReference type="SMART" id="SM01210">
    <property type="entry name" value="GARS_C"/>
    <property type="match status" value="1"/>
</dbReference>
<sequence>NGLAAGKGVIICNSFNEAKDAIDKCFKEKSFGNAGSTVIIEEFLEGEEVSLFALVDETGFVLPLITAQDHKKILEGEKGLNTGGMGAYTPVPSISDTMMEQLSNQFIEPIVKHLKKENIDYKGMFYAGLIMTKSGPQLLEINVRFGDPETQAIIPLLETDLLYLLYSSATGKLNEIKNIKWRDQYAMTVVMASKGYPESYDKLIPITNLKNLKLSNKDYVFHAGTKFENNEWISNGGRVLNFTSLGEELSKIRNNIHDLINLIHWEEGYYRKDIGWRYINE</sequence>
<dbReference type="InterPro" id="IPR011761">
    <property type="entry name" value="ATP-grasp"/>
</dbReference>
<evidence type="ECO:0000256" key="6">
    <source>
        <dbReference type="ARBA" id="ARBA00022840"/>
    </source>
</evidence>
<dbReference type="GO" id="GO:0006189">
    <property type="term" value="P:'de novo' IMP biosynthetic process"/>
    <property type="evidence" value="ECO:0007669"/>
    <property type="project" value="UniProtKB-UniPathway"/>
</dbReference>
<evidence type="ECO:0000256" key="4">
    <source>
        <dbReference type="ARBA" id="ARBA00022741"/>
    </source>
</evidence>
<dbReference type="InterPro" id="IPR013815">
    <property type="entry name" value="ATP_grasp_subdomain_1"/>
</dbReference>
<dbReference type="SUPFAM" id="SSF51246">
    <property type="entry name" value="Rudiment single hybrid motif"/>
    <property type="match status" value="1"/>
</dbReference>
<comment type="similarity">
    <text evidence="7">Belongs to the GARS family.</text>
</comment>
<dbReference type="Gene3D" id="3.30.1490.20">
    <property type="entry name" value="ATP-grasp fold, A domain"/>
    <property type="match status" value="1"/>
</dbReference>
<dbReference type="PROSITE" id="PS50975">
    <property type="entry name" value="ATP_GRASP"/>
    <property type="match status" value="1"/>
</dbReference>
<evidence type="ECO:0000256" key="7">
    <source>
        <dbReference type="ARBA" id="ARBA00038345"/>
    </source>
</evidence>
<keyword evidence="3" id="KW-0436">Ligase</keyword>
<reference evidence="11" key="1">
    <citation type="submission" date="2018-05" db="EMBL/GenBank/DDBJ databases">
        <authorList>
            <person name="Lanie J.A."/>
            <person name="Ng W.-L."/>
            <person name="Kazmierczak K.M."/>
            <person name="Andrzejewski T.M."/>
            <person name="Davidsen T.M."/>
            <person name="Wayne K.J."/>
            <person name="Tettelin H."/>
            <person name="Glass J.I."/>
            <person name="Rusch D."/>
            <person name="Podicherti R."/>
            <person name="Tsui H.-C.T."/>
            <person name="Winkler M.E."/>
        </authorList>
    </citation>
    <scope>NUCLEOTIDE SEQUENCE</scope>
</reference>
<feature type="domain" description="ATP-grasp" evidence="10">
    <location>
        <begin position="1"/>
        <end position="170"/>
    </location>
</feature>
<keyword evidence="5" id="KW-0658">Purine biosynthesis</keyword>
<name>A0A382P8L8_9ZZZZ</name>
<dbReference type="InterPro" id="IPR037123">
    <property type="entry name" value="PRibGlycinamide_synth_C_sf"/>
</dbReference>
<dbReference type="EMBL" id="UINC01105650">
    <property type="protein sequence ID" value="SVC69744.1"/>
    <property type="molecule type" value="Genomic_DNA"/>
</dbReference>
<dbReference type="UniPathway" id="UPA00074">
    <property type="reaction ID" value="UER00125"/>
</dbReference>
<proteinExistence type="inferred from homology"/>
<dbReference type="GO" id="GO:0046872">
    <property type="term" value="F:metal ion binding"/>
    <property type="evidence" value="ECO:0007669"/>
    <property type="project" value="InterPro"/>
</dbReference>
<dbReference type="GO" id="GO:0004637">
    <property type="term" value="F:phosphoribosylamine-glycine ligase activity"/>
    <property type="evidence" value="ECO:0007669"/>
    <property type="project" value="UniProtKB-EC"/>
</dbReference>
<dbReference type="Pfam" id="PF01071">
    <property type="entry name" value="GARS_A"/>
    <property type="match status" value="1"/>
</dbReference>
<accession>A0A382P8L8</accession>
<evidence type="ECO:0000256" key="5">
    <source>
        <dbReference type="ARBA" id="ARBA00022755"/>
    </source>
</evidence>
<evidence type="ECO:0000259" key="10">
    <source>
        <dbReference type="PROSITE" id="PS50975"/>
    </source>
</evidence>
<organism evidence="11">
    <name type="scientific">marine metagenome</name>
    <dbReference type="NCBI Taxonomy" id="408172"/>
    <lineage>
        <taxon>unclassified sequences</taxon>
        <taxon>metagenomes</taxon>
        <taxon>ecological metagenomes</taxon>
    </lineage>
</organism>
<dbReference type="NCBIfam" id="TIGR00877">
    <property type="entry name" value="purD"/>
    <property type="match status" value="1"/>
</dbReference>
<evidence type="ECO:0000256" key="9">
    <source>
        <dbReference type="ARBA" id="ARBA00042864"/>
    </source>
</evidence>
<dbReference type="InterPro" id="IPR020560">
    <property type="entry name" value="PRibGlycinamide_synth_C-dom"/>
</dbReference>
<feature type="non-terminal residue" evidence="11">
    <location>
        <position position="1"/>
    </location>
</feature>
<dbReference type="Gene3D" id="3.30.470.20">
    <property type="entry name" value="ATP-grasp fold, B domain"/>
    <property type="match status" value="1"/>
</dbReference>
<dbReference type="GO" id="GO:0005524">
    <property type="term" value="F:ATP binding"/>
    <property type="evidence" value="ECO:0007669"/>
    <property type="project" value="UniProtKB-KW"/>
</dbReference>
<keyword evidence="6" id="KW-0067">ATP-binding</keyword>
<evidence type="ECO:0000256" key="3">
    <source>
        <dbReference type="ARBA" id="ARBA00022598"/>
    </source>
</evidence>
<dbReference type="InterPro" id="IPR011054">
    <property type="entry name" value="Rudment_hybrid_motif"/>
</dbReference>
<comment type="pathway">
    <text evidence="1">Purine metabolism; IMP biosynthesis via de novo pathway; N(1)-(5-phospho-D-ribosyl)glycinamide from 5-phospho-alpha-D-ribose 1-diphosphate: step 2/2.</text>
</comment>
<evidence type="ECO:0000256" key="1">
    <source>
        <dbReference type="ARBA" id="ARBA00005174"/>
    </source>
</evidence>
<dbReference type="GO" id="GO:0009113">
    <property type="term" value="P:purine nucleobase biosynthetic process"/>
    <property type="evidence" value="ECO:0007669"/>
    <property type="project" value="InterPro"/>
</dbReference>
<dbReference type="SUPFAM" id="SSF56059">
    <property type="entry name" value="Glutathione synthetase ATP-binding domain-like"/>
    <property type="match status" value="1"/>
</dbReference>
<evidence type="ECO:0000256" key="2">
    <source>
        <dbReference type="ARBA" id="ARBA00013255"/>
    </source>
</evidence>
<dbReference type="EC" id="6.3.4.13" evidence="2"/>
<keyword evidence="4" id="KW-0547">Nucleotide-binding</keyword>
<dbReference type="PANTHER" id="PTHR43472">
    <property type="entry name" value="PHOSPHORIBOSYLAMINE--GLYCINE LIGASE"/>
    <property type="match status" value="1"/>
</dbReference>
<dbReference type="InterPro" id="IPR020561">
    <property type="entry name" value="PRibGlycinamid_synth_ATP-grasp"/>
</dbReference>
<dbReference type="Pfam" id="PF02843">
    <property type="entry name" value="GARS_C"/>
    <property type="match status" value="1"/>
</dbReference>
<dbReference type="AlphaFoldDB" id="A0A382P8L8"/>
<gene>
    <name evidence="11" type="ORF">METZ01_LOCUS322598</name>
</gene>
<dbReference type="Gene3D" id="3.90.600.10">
    <property type="entry name" value="Phosphoribosylglycinamide synthetase, C-terminal domain"/>
    <property type="match status" value="1"/>
</dbReference>
<dbReference type="InterPro" id="IPR020559">
    <property type="entry name" value="PRibGlycinamide_synth_CS"/>
</dbReference>
<dbReference type="PANTHER" id="PTHR43472:SF1">
    <property type="entry name" value="PHOSPHORIBOSYLAMINE--GLYCINE LIGASE, CHLOROPLASTIC"/>
    <property type="match status" value="1"/>
</dbReference>
<dbReference type="InterPro" id="IPR000115">
    <property type="entry name" value="PRibGlycinamide_synth"/>
</dbReference>
<evidence type="ECO:0000313" key="11">
    <source>
        <dbReference type="EMBL" id="SVC69744.1"/>
    </source>
</evidence>
<protein>
    <recommendedName>
        <fullName evidence="2">phosphoribosylamine--glycine ligase</fullName>
        <ecNumber evidence="2">6.3.4.13</ecNumber>
    </recommendedName>
    <alternativeName>
        <fullName evidence="8">Glycinamide ribonucleotide synthetase</fullName>
    </alternativeName>
    <alternativeName>
        <fullName evidence="9">Phosphoribosylglycinamide synthetase</fullName>
    </alternativeName>
</protein>
<dbReference type="SMART" id="SM01209">
    <property type="entry name" value="GARS_A"/>
    <property type="match status" value="1"/>
</dbReference>
<evidence type="ECO:0000256" key="8">
    <source>
        <dbReference type="ARBA" id="ARBA00042242"/>
    </source>
</evidence>